<proteinExistence type="predicted"/>
<evidence type="ECO:0000313" key="2">
    <source>
        <dbReference type="Proteomes" id="UP001501729"/>
    </source>
</evidence>
<keyword evidence="2" id="KW-1185">Reference proteome</keyword>
<dbReference type="AlphaFoldDB" id="A0AAV3UQT6"/>
<dbReference type="EMBL" id="BAABKX010000030">
    <property type="protein sequence ID" value="GAA5064928.1"/>
    <property type="molecule type" value="Genomic_DNA"/>
</dbReference>
<evidence type="ECO:0000313" key="1">
    <source>
        <dbReference type="EMBL" id="GAA5064928.1"/>
    </source>
</evidence>
<gene>
    <name evidence="1" type="ORF">GCM10025751_55170</name>
</gene>
<reference evidence="1 2" key="1">
    <citation type="journal article" date="2019" name="Int. J. Syst. Evol. Microbiol.">
        <title>The Global Catalogue of Microorganisms (GCM) 10K type strain sequencing project: providing services to taxonomists for standard genome sequencing and annotation.</title>
        <authorList>
            <consortium name="The Broad Institute Genomics Platform"/>
            <consortium name="The Broad Institute Genome Sequencing Center for Infectious Disease"/>
            <person name="Wu L."/>
            <person name="Ma J."/>
        </authorList>
    </citation>
    <scope>NUCLEOTIDE SEQUENCE [LARGE SCALE GENOMIC DNA]</scope>
    <source>
        <strain evidence="1 2">JCM 17504</strain>
    </source>
</reference>
<protein>
    <submittedName>
        <fullName evidence="1">Uncharacterized protein</fullName>
    </submittedName>
</protein>
<name>A0AAV3UQT6_9EURY</name>
<sequence>MSVFASESGIEFIVNKPGARRDSDSPQYRNPIKYGYIRSGKSKKVTSIGYFEKCRP</sequence>
<dbReference type="Proteomes" id="UP001501729">
    <property type="component" value="Unassembled WGS sequence"/>
</dbReference>
<accession>A0AAV3UQT6</accession>
<organism evidence="1 2">
    <name type="scientific">Haladaptatus pallidirubidus</name>
    <dbReference type="NCBI Taxonomy" id="1008152"/>
    <lineage>
        <taxon>Archaea</taxon>
        <taxon>Methanobacteriati</taxon>
        <taxon>Methanobacteriota</taxon>
        <taxon>Stenosarchaea group</taxon>
        <taxon>Halobacteria</taxon>
        <taxon>Halobacteriales</taxon>
        <taxon>Haladaptataceae</taxon>
        <taxon>Haladaptatus</taxon>
    </lineage>
</organism>
<comment type="caution">
    <text evidence="1">The sequence shown here is derived from an EMBL/GenBank/DDBJ whole genome shotgun (WGS) entry which is preliminary data.</text>
</comment>